<proteinExistence type="predicted"/>
<protein>
    <submittedName>
        <fullName evidence="4">IS110 family transposase</fullName>
    </submittedName>
</protein>
<dbReference type="Proteomes" id="UP000217446">
    <property type="component" value="Unassembled WGS sequence"/>
</dbReference>
<dbReference type="AlphaFoldDB" id="A0A250V567"/>
<feature type="domain" description="Transposase IS110-like N-terminal" evidence="3">
    <location>
        <begin position="3"/>
        <end position="98"/>
    </location>
</feature>
<comment type="caution">
    <text evidence="4">The sequence shown here is derived from an EMBL/GenBank/DDBJ whole genome shotgun (WGS) entry which is preliminary data.</text>
</comment>
<name>A0A250V567_STROL</name>
<keyword evidence="5" id="KW-1185">Reference proteome</keyword>
<dbReference type="Pfam" id="PF01548">
    <property type="entry name" value="DEDD_Tnp_IS110"/>
    <property type="match status" value="1"/>
</dbReference>
<keyword evidence="2" id="KW-0812">Transmembrane</keyword>
<accession>A0A250V567</accession>
<keyword evidence="2" id="KW-0472">Membrane</keyword>
<evidence type="ECO:0000256" key="1">
    <source>
        <dbReference type="SAM" id="MobiDB-lite"/>
    </source>
</evidence>
<dbReference type="GO" id="GO:0004803">
    <property type="term" value="F:transposase activity"/>
    <property type="evidence" value="ECO:0007669"/>
    <property type="project" value="InterPro"/>
</dbReference>
<dbReference type="InterPro" id="IPR002525">
    <property type="entry name" value="Transp_IS110-like_N"/>
</dbReference>
<sequence length="104" mass="11079">MVLGVDTHRDVHVAAVLSLVGVVIGTEVFPAIAAGYRELLEWATGLGAVRRAGVEGVGSFGAALSRYLLTHGVDLFDANRPDATDRRRRGKPDPLDAQTRPGRC</sequence>
<organism evidence="4 5">
    <name type="scientific">Streptomyces olivochromogenes</name>
    <dbReference type="NCBI Taxonomy" id="1963"/>
    <lineage>
        <taxon>Bacteria</taxon>
        <taxon>Bacillati</taxon>
        <taxon>Actinomycetota</taxon>
        <taxon>Actinomycetes</taxon>
        <taxon>Kitasatosporales</taxon>
        <taxon>Streptomycetaceae</taxon>
        <taxon>Streptomyces</taxon>
    </lineage>
</organism>
<evidence type="ECO:0000259" key="3">
    <source>
        <dbReference type="Pfam" id="PF01548"/>
    </source>
</evidence>
<dbReference type="STRING" id="1963.AQJ27_01940"/>
<evidence type="ECO:0000313" key="4">
    <source>
        <dbReference type="EMBL" id="GAX49328.1"/>
    </source>
</evidence>
<feature type="region of interest" description="Disordered" evidence="1">
    <location>
        <begin position="80"/>
        <end position="104"/>
    </location>
</feature>
<feature type="transmembrane region" description="Helical" evidence="2">
    <location>
        <begin position="12"/>
        <end position="36"/>
    </location>
</feature>
<evidence type="ECO:0000256" key="2">
    <source>
        <dbReference type="SAM" id="Phobius"/>
    </source>
</evidence>
<reference evidence="5" key="1">
    <citation type="submission" date="2017-05" db="EMBL/GenBank/DDBJ databases">
        <title>Streptomyces olivochromogenes NBRC 3561 whole genome shotgun sequence.</title>
        <authorList>
            <person name="Dohra H."/>
            <person name="Kodani S."/>
        </authorList>
    </citation>
    <scope>NUCLEOTIDE SEQUENCE [LARGE SCALE GENOMIC DNA]</scope>
    <source>
        <strain evidence="5">NBRC 3561</strain>
    </source>
</reference>
<dbReference type="GO" id="GO:0003677">
    <property type="term" value="F:DNA binding"/>
    <property type="evidence" value="ECO:0007669"/>
    <property type="project" value="InterPro"/>
</dbReference>
<dbReference type="EMBL" id="BDQI01000001">
    <property type="protein sequence ID" value="GAX49328.1"/>
    <property type="molecule type" value="Genomic_DNA"/>
</dbReference>
<dbReference type="GO" id="GO:0006313">
    <property type="term" value="P:DNA transposition"/>
    <property type="evidence" value="ECO:0007669"/>
    <property type="project" value="InterPro"/>
</dbReference>
<keyword evidence="2" id="KW-1133">Transmembrane helix</keyword>
<gene>
    <name evidence="4" type="ORF">SO3561_00817</name>
</gene>
<evidence type="ECO:0000313" key="5">
    <source>
        <dbReference type="Proteomes" id="UP000217446"/>
    </source>
</evidence>